<accession>A0ABS7U5S0</accession>
<dbReference type="EMBL" id="JAIRAU010000059">
    <property type="protein sequence ID" value="MBZ5715904.1"/>
    <property type="molecule type" value="Genomic_DNA"/>
</dbReference>
<evidence type="ECO:0000256" key="1">
    <source>
        <dbReference type="SAM" id="MobiDB-lite"/>
    </source>
</evidence>
<dbReference type="SUPFAM" id="SSF50156">
    <property type="entry name" value="PDZ domain-like"/>
    <property type="match status" value="1"/>
</dbReference>
<dbReference type="RefSeq" id="WP_224197643.1">
    <property type="nucleotide sequence ID" value="NZ_JAIRAU010000059.1"/>
</dbReference>
<proteinExistence type="predicted"/>
<comment type="caution">
    <text evidence="2">The sequence shown here is derived from an EMBL/GenBank/DDBJ whole genome shotgun (WGS) entry which is preliminary data.</text>
</comment>
<dbReference type="Gene3D" id="2.30.42.10">
    <property type="match status" value="1"/>
</dbReference>
<keyword evidence="3" id="KW-1185">Reference proteome</keyword>
<reference evidence="2" key="1">
    <citation type="submission" date="2021-08" db="EMBL/GenBank/DDBJ databases">
        <authorList>
            <person name="Stevens D.C."/>
        </authorList>
    </citation>
    <scope>NUCLEOTIDE SEQUENCE</scope>
    <source>
        <strain evidence="2">DSM 53165</strain>
    </source>
</reference>
<name>A0ABS7U5S0_9BACT</name>
<protein>
    <submittedName>
        <fullName evidence="2">PDZ domain-containing protein</fullName>
    </submittedName>
</protein>
<organism evidence="2 3">
    <name type="scientific">Nannocystis pusilla</name>
    <dbReference type="NCBI Taxonomy" id="889268"/>
    <lineage>
        <taxon>Bacteria</taxon>
        <taxon>Pseudomonadati</taxon>
        <taxon>Myxococcota</taxon>
        <taxon>Polyangia</taxon>
        <taxon>Nannocystales</taxon>
        <taxon>Nannocystaceae</taxon>
        <taxon>Nannocystis</taxon>
    </lineage>
</organism>
<feature type="region of interest" description="Disordered" evidence="1">
    <location>
        <begin position="101"/>
        <end position="139"/>
    </location>
</feature>
<evidence type="ECO:0000313" key="2">
    <source>
        <dbReference type="EMBL" id="MBZ5715904.1"/>
    </source>
</evidence>
<evidence type="ECO:0000313" key="3">
    <source>
        <dbReference type="Proteomes" id="UP001139031"/>
    </source>
</evidence>
<sequence>MTLTGKRTDPQNEQEEFVIAKGADCFDVEDDELLDEADDNDPEYQTLRNALLVKAQEDCVEKSAGFNNVKCDPFDQEFDLEWILQATPNVACNLPNTYQSSCPSPGTATEGETSTTTESTPTTTESTPTTTGSTPTTTTGADPCAALELSAWISCSGTTCQVSQDLIDTLGAEPTLLFCDHARLYPKVVSSVVVGMYLDEVRPGGLAGMLGFQEDDVIIAVEGLPFTSEADFAAIALEISDADEVTVTVERGMSTIDLDFERI</sequence>
<feature type="compositionally biased region" description="Low complexity" evidence="1">
    <location>
        <begin position="105"/>
        <end position="139"/>
    </location>
</feature>
<dbReference type="Proteomes" id="UP001139031">
    <property type="component" value="Unassembled WGS sequence"/>
</dbReference>
<gene>
    <name evidence="2" type="ORF">K7C98_42305</name>
</gene>
<dbReference type="InterPro" id="IPR036034">
    <property type="entry name" value="PDZ_sf"/>
</dbReference>